<dbReference type="AlphaFoldDB" id="G0QXJ7"/>
<reference evidence="1 2" key="1">
    <citation type="submission" date="2011-07" db="EMBL/GenBank/DDBJ databases">
        <authorList>
            <person name="Coyne R."/>
            <person name="Brami D."/>
            <person name="Johnson J."/>
            <person name="Hostetler J."/>
            <person name="Hannick L."/>
            <person name="Clark T."/>
            <person name="Cassidy-Hanley D."/>
            <person name="Inman J."/>
        </authorList>
    </citation>
    <scope>NUCLEOTIDE SEQUENCE [LARGE SCALE GENOMIC DNA]</scope>
    <source>
        <strain evidence="1 2">G5</strain>
    </source>
</reference>
<evidence type="ECO:0000313" key="2">
    <source>
        <dbReference type="Proteomes" id="UP000008983"/>
    </source>
</evidence>
<protein>
    <submittedName>
        <fullName evidence="1">Uncharacterized protein</fullName>
    </submittedName>
</protein>
<name>G0QXJ7_ICHMU</name>
<sequence length="167" mass="20350">FKILFNIKLSHIQITQNITGSEYFKNKFLQIDIFSKYFKHKNQRQVMRFQVKKKNLYDDEKIIKLLRNLQKFYKKSLKLKVYQKFTIFIYFKVINFQFFITSSIHISLRLKILNLYKISIINQYNVRILFINGLQGINTQNIQKNKNVQQITILFKCYKIVLYCQIV</sequence>
<dbReference type="GeneID" id="14906175"/>
<dbReference type="RefSeq" id="XP_004031299.1">
    <property type="nucleotide sequence ID" value="XM_004031251.1"/>
</dbReference>
<keyword evidence="2" id="KW-1185">Reference proteome</keyword>
<dbReference type="InParanoid" id="G0QXJ7"/>
<gene>
    <name evidence="1" type="ORF">IMG5_143350</name>
</gene>
<proteinExistence type="predicted"/>
<organism evidence="1 2">
    <name type="scientific">Ichthyophthirius multifiliis</name>
    <name type="common">White spot disease agent</name>
    <name type="synonym">Ich</name>
    <dbReference type="NCBI Taxonomy" id="5932"/>
    <lineage>
        <taxon>Eukaryota</taxon>
        <taxon>Sar</taxon>
        <taxon>Alveolata</taxon>
        <taxon>Ciliophora</taxon>
        <taxon>Intramacronucleata</taxon>
        <taxon>Oligohymenophorea</taxon>
        <taxon>Hymenostomatida</taxon>
        <taxon>Ophryoglenina</taxon>
        <taxon>Ichthyophthirius</taxon>
    </lineage>
</organism>
<accession>G0QXJ7</accession>
<dbReference type="Proteomes" id="UP000008983">
    <property type="component" value="Unassembled WGS sequence"/>
</dbReference>
<feature type="non-terminal residue" evidence="1">
    <location>
        <position position="1"/>
    </location>
</feature>
<evidence type="ECO:0000313" key="1">
    <source>
        <dbReference type="EMBL" id="EGR30063.1"/>
    </source>
</evidence>
<dbReference type="EMBL" id="GL984077">
    <property type="protein sequence ID" value="EGR30063.1"/>
    <property type="molecule type" value="Genomic_DNA"/>
</dbReference>